<dbReference type="GO" id="GO:0016705">
    <property type="term" value="F:oxidoreductase activity, acting on paired donors, with incorporation or reduction of molecular oxygen"/>
    <property type="evidence" value="ECO:0007669"/>
    <property type="project" value="UniProtKB-ARBA"/>
</dbReference>
<evidence type="ECO:0000313" key="7">
    <source>
        <dbReference type="EMBL" id="EDX74225.1"/>
    </source>
</evidence>
<dbReference type="Pfam" id="PF00355">
    <property type="entry name" value="Rieske"/>
    <property type="match status" value="1"/>
</dbReference>
<sequence length="371" mass="42230">MLKNFWYACEFSSAITQKPKQILMLNQRFVLYRNTHGQVVALNDQCPHRGAALSLGWVDNNCLRCPYHGWKFQADGKCIDIPANAPEMPIPKKARVDSYPVQEKYGFVWLFYGDLPPEKRPPLPTLPDFIFANLHPVEYECTENAHYARIMEINMDFAHVIAVHKQSFGQRIPLHKTIEYQVEEDAWSGVATVNYESLGNSKSVLNFLLGGRPQLTTRLSFFLPNVTLSEISIGRGGSFDIKLIVLIAHLPIDEETTVVKRIFYRNFLRFPWLDGLFRKLDSKLTEEDAVIVTSLSPKSMPKLSEELHVAADALGLAYRKLRQKYLAMGWGLESTDKPFDKANEPLATPSDILRLSRRSNLTVTGVKNETE</sequence>
<dbReference type="SUPFAM" id="SSF50022">
    <property type="entry name" value="ISP domain"/>
    <property type="match status" value="1"/>
</dbReference>
<dbReference type="eggNOG" id="COG4638">
    <property type="taxonomic scope" value="Bacteria"/>
</dbReference>
<evidence type="ECO:0000313" key="8">
    <source>
        <dbReference type="Proteomes" id="UP000003835"/>
    </source>
</evidence>
<dbReference type="GO" id="GO:0004497">
    <property type="term" value="F:monooxygenase activity"/>
    <property type="evidence" value="ECO:0007669"/>
    <property type="project" value="UniProtKB-ARBA"/>
</dbReference>
<evidence type="ECO:0000256" key="3">
    <source>
        <dbReference type="ARBA" id="ARBA00023002"/>
    </source>
</evidence>
<protein>
    <submittedName>
        <fullName evidence="7">Rieske (2Fe-2S) domain protein</fullName>
    </submittedName>
</protein>
<dbReference type="PANTHER" id="PTHR21266:SF59">
    <property type="entry name" value="BLR4922 PROTEIN"/>
    <property type="match status" value="1"/>
</dbReference>
<dbReference type="AlphaFoldDB" id="B4VVG4"/>
<dbReference type="OrthoDB" id="477744at2"/>
<dbReference type="EMBL" id="DS989854">
    <property type="protein sequence ID" value="EDX74225.1"/>
    <property type="molecule type" value="Genomic_DNA"/>
</dbReference>
<keyword evidence="4" id="KW-0408">Iron</keyword>
<dbReference type="InterPro" id="IPR044043">
    <property type="entry name" value="VanA_C_cat"/>
</dbReference>
<evidence type="ECO:0000259" key="6">
    <source>
        <dbReference type="PROSITE" id="PS51296"/>
    </source>
</evidence>
<dbReference type="Gene3D" id="2.102.10.10">
    <property type="entry name" value="Rieske [2Fe-2S] iron-sulphur domain"/>
    <property type="match status" value="1"/>
</dbReference>
<dbReference type="InterPro" id="IPR036922">
    <property type="entry name" value="Rieske_2Fe-2S_sf"/>
</dbReference>
<keyword evidence="1" id="KW-0001">2Fe-2S</keyword>
<evidence type="ECO:0000256" key="2">
    <source>
        <dbReference type="ARBA" id="ARBA00022723"/>
    </source>
</evidence>
<evidence type="ECO:0000256" key="1">
    <source>
        <dbReference type="ARBA" id="ARBA00022714"/>
    </source>
</evidence>
<gene>
    <name evidence="7" type="ORF">MC7420_4210</name>
</gene>
<dbReference type="GO" id="GO:0046872">
    <property type="term" value="F:metal ion binding"/>
    <property type="evidence" value="ECO:0007669"/>
    <property type="project" value="UniProtKB-KW"/>
</dbReference>
<dbReference type="HOGENOM" id="CLU_039484_1_2_3"/>
<dbReference type="RefSeq" id="WP_006102530.1">
    <property type="nucleotide sequence ID" value="NZ_DS989854.1"/>
</dbReference>
<keyword evidence="5" id="KW-0411">Iron-sulfur</keyword>
<keyword evidence="2" id="KW-0479">Metal-binding</keyword>
<dbReference type="Pfam" id="PF19112">
    <property type="entry name" value="VanA_C"/>
    <property type="match status" value="1"/>
</dbReference>
<name>B4VVG4_9CYAN</name>
<dbReference type="PANTHER" id="PTHR21266">
    <property type="entry name" value="IRON-SULFUR DOMAIN CONTAINING PROTEIN"/>
    <property type="match status" value="1"/>
</dbReference>
<evidence type="ECO:0000256" key="5">
    <source>
        <dbReference type="ARBA" id="ARBA00023014"/>
    </source>
</evidence>
<dbReference type="Proteomes" id="UP000003835">
    <property type="component" value="Unassembled WGS sequence"/>
</dbReference>
<organism evidence="7 8">
    <name type="scientific">Coleofasciculus chthonoplastes PCC 7420</name>
    <dbReference type="NCBI Taxonomy" id="118168"/>
    <lineage>
        <taxon>Bacteria</taxon>
        <taxon>Bacillati</taxon>
        <taxon>Cyanobacteriota</taxon>
        <taxon>Cyanophyceae</taxon>
        <taxon>Coleofasciculales</taxon>
        <taxon>Coleofasciculaceae</taxon>
        <taxon>Coleofasciculus</taxon>
    </lineage>
</organism>
<feature type="domain" description="Rieske" evidence="6">
    <location>
        <begin position="6"/>
        <end position="110"/>
    </location>
</feature>
<dbReference type="InterPro" id="IPR050584">
    <property type="entry name" value="Cholesterol_7-desaturase"/>
</dbReference>
<dbReference type="PROSITE" id="PS51296">
    <property type="entry name" value="RIESKE"/>
    <property type="match status" value="1"/>
</dbReference>
<proteinExistence type="predicted"/>
<dbReference type="InterPro" id="IPR017941">
    <property type="entry name" value="Rieske_2Fe-2S"/>
</dbReference>
<evidence type="ECO:0000256" key="4">
    <source>
        <dbReference type="ARBA" id="ARBA00023004"/>
    </source>
</evidence>
<keyword evidence="3" id="KW-0560">Oxidoreductase</keyword>
<dbReference type="STRING" id="118168.MC7420_4210"/>
<reference evidence="7 8" key="1">
    <citation type="submission" date="2008-07" db="EMBL/GenBank/DDBJ databases">
        <authorList>
            <person name="Tandeau de Marsac N."/>
            <person name="Ferriera S."/>
            <person name="Johnson J."/>
            <person name="Kravitz S."/>
            <person name="Beeson K."/>
            <person name="Sutton G."/>
            <person name="Rogers Y.-H."/>
            <person name="Friedman R."/>
            <person name="Frazier M."/>
            <person name="Venter J.C."/>
        </authorList>
    </citation>
    <scope>NUCLEOTIDE SEQUENCE [LARGE SCALE GENOMIC DNA]</scope>
    <source>
        <strain evidence="7 8">PCC 7420</strain>
    </source>
</reference>
<keyword evidence="8" id="KW-1185">Reference proteome</keyword>
<dbReference type="Gene3D" id="3.90.380.10">
    <property type="entry name" value="Naphthalene 1,2-dioxygenase Alpha Subunit, Chain A, domain 1"/>
    <property type="match status" value="1"/>
</dbReference>
<dbReference type="SUPFAM" id="SSF55961">
    <property type="entry name" value="Bet v1-like"/>
    <property type="match status" value="1"/>
</dbReference>
<accession>B4VVG4</accession>
<dbReference type="GO" id="GO:0051537">
    <property type="term" value="F:2 iron, 2 sulfur cluster binding"/>
    <property type="evidence" value="ECO:0007669"/>
    <property type="project" value="UniProtKB-KW"/>
</dbReference>